<name>A0A226EJX1_FOLCA</name>
<evidence type="ECO:0000256" key="7">
    <source>
        <dbReference type="PIRNR" id="PIRNR000862"/>
    </source>
</evidence>
<dbReference type="OrthoDB" id="9974421at2759"/>
<evidence type="ECO:0000256" key="5">
    <source>
        <dbReference type="ARBA" id="ARBA00023098"/>
    </source>
</evidence>
<feature type="active site" description="Charge relay system" evidence="8">
    <location>
        <position position="341"/>
    </location>
</feature>
<dbReference type="EMBL" id="LNIX01000003">
    <property type="protein sequence ID" value="OXA57051.1"/>
    <property type="molecule type" value="Genomic_DNA"/>
</dbReference>
<evidence type="ECO:0000256" key="4">
    <source>
        <dbReference type="ARBA" id="ARBA00022963"/>
    </source>
</evidence>
<dbReference type="GO" id="GO:0016042">
    <property type="term" value="P:lipid catabolic process"/>
    <property type="evidence" value="ECO:0007669"/>
    <property type="project" value="UniProtKB-KW"/>
</dbReference>
<dbReference type="FunFam" id="3.40.50.1820:FF:000057">
    <property type="entry name" value="Lipase"/>
    <property type="match status" value="1"/>
</dbReference>
<keyword evidence="6" id="KW-0325">Glycoprotein</keyword>
<dbReference type="GO" id="GO:0016788">
    <property type="term" value="F:hydrolase activity, acting on ester bonds"/>
    <property type="evidence" value="ECO:0007669"/>
    <property type="project" value="InterPro"/>
</dbReference>
<feature type="active site" description="Nucleophile" evidence="8">
    <location>
        <position position="167"/>
    </location>
</feature>
<keyword evidence="11" id="KW-1185">Reference proteome</keyword>
<evidence type="ECO:0000256" key="2">
    <source>
        <dbReference type="ARBA" id="ARBA00022729"/>
    </source>
</evidence>
<protein>
    <recommendedName>
        <fullName evidence="7">Lipase</fullName>
    </recommendedName>
</protein>
<evidence type="ECO:0000259" key="9">
    <source>
        <dbReference type="Pfam" id="PF04083"/>
    </source>
</evidence>
<sequence length="399" mass="45535">MERNEKKKNKTDKTKNFVEDHGYFFERHEVTTEDGYILQVQRLLKRDNSSPIDASDNGKGLEITDTLEQPQPRRPAVLLVHGLLCRGESWCATENSLPNILLEKGYDCWLPSLRGTSGSRKHVELASNSKKYWDFSFHEMGVFDMPAITDYVLNITGNTNLSYIGHSMGCSVFCIFLSMHPEYCSKINVCVALAPSFYGKYIRSLLLKSTFPVGNYLGRSKYFRERPICKWTAYQCLRYLVPKSKKDRVAGWLIRISGEIMDINGGKGIEKKTYRTLSTELPNSTSMKLYCHGVQCFWTDKFRMYDYGKSKNEKIYGQSKPPEYQRGNILAPVATFSSTGDHLCPPPDVKRLSDELPNLIGYNCIEDEKFSHVDFVAGKNAPVLLYDSIIKTIAEYTSK</sequence>
<dbReference type="Gene3D" id="3.40.50.1820">
    <property type="entry name" value="alpha/beta hydrolase"/>
    <property type="match status" value="1"/>
</dbReference>
<evidence type="ECO:0000256" key="8">
    <source>
        <dbReference type="PIRSR" id="PIRSR000862-1"/>
    </source>
</evidence>
<evidence type="ECO:0000256" key="6">
    <source>
        <dbReference type="ARBA" id="ARBA00023180"/>
    </source>
</evidence>
<keyword evidence="3 7" id="KW-0378">Hydrolase</keyword>
<dbReference type="Proteomes" id="UP000198287">
    <property type="component" value="Unassembled WGS sequence"/>
</dbReference>
<gene>
    <name evidence="10" type="ORF">Fcan01_06457</name>
</gene>
<dbReference type="STRING" id="158441.A0A226EJX1"/>
<comment type="similarity">
    <text evidence="1 7">Belongs to the AB hydrolase superfamily. Lipase family.</text>
</comment>
<dbReference type="InterPro" id="IPR029058">
    <property type="entry name" value="AB_hydrolase_fold"/>
</dbReference>
<evidence type="ECO:0000313" key="10">
    <source>
        <dbReference type="EMBL" id="OXA57051.1"/>
    </source>
</evidence>
<dbReference type="SUPFAM" id="SSF53474">
    <property type="entry name" value="alpha/beta-Hydrolases"/>
    <property type="match status" value="1"/>
</dbReference>
<evidence type="ECO:0000256" key="1">
    <source>
        <dbReference type="ARBA" id="ARBA00010701"/>
    </source>
</evidence>
<dbReference type="AlphaFoldDB" id="A0A226EJX1"/>
<dbReference type="InterPro" id="IPR006693">
    <property type="entry name" value="AB_hydrolase_lipase"/>
</dbReference>
<dbReference type="InterPro" id="IPR025483">
    <property type="entry name" value="Lipase_euk"/>
</dbReference>
<proteinExistence type="inferred from homology"/>
<organism evidence="10 11">
    <name type="scientific">Folsomia candida</name>
    <name type="common">Springtail</name>
    <dbReference type="NCBI Taxonomy" id="158441"/>
    <lineage>
        <taxon>Eukaryota</taxon>
        <taxon>Metazoa</taxon>
        <taxon>Ecdysozoa</taxon>
        <taxon>Arthropoda</taxon>
        <taxon>Hexapoda</taxon>
        <taxon>Collembola</taxon>
        <taxon>Entomobryomorpha</taxon>
        <taxon>Isotomoidea</taxon>
        <taxon>Isotomidae</taxon>
        <taxon>Proisotominae</taxon>
        <taxon>Folsomia</taxon>
    </lineage>
</organism>
<feature type="domain" description="Partial AB-hydrolase lipase" evidence="9">
    <location>
        <begin position="16"/>
        <end position="92"/>
    </location>
</feature>
<dbReference type="Pfam" id="PF04083">
    <property type="entry name" value="Abhydro_lipase"/>
    <property type="match status" value="1"/>
</dbReference>
<keyword evidence="4 7" id="KW-0442">Lipid degradation</keyword>
<accession>A0A226EJX1</accession>
<dbReference type="PIRSF" id="PIRSF000862">
    <property type="entry name" value="Steryl_ester_lip"/>
    <property type="match status" value="1"/>
</dbReference>
<dbReference type="PANTHER" id="PTHR11005">
    <property type="entry name" value="LYSOSOMAL ACID LIPASE-RELATED"/>
    <property type="match status" value="1"/>
</dbReference>
<keyword evidence="2" id="KW-0732">Signal</keyword>
<evidence type="ECO:0000313" key="11">
    <source>
        <dbReference type="Proteomes" id="UP000198287"/>
    </source>
</evidence>
<evidence type="ECO:0000256" key="3">
    <source>
        <dbReference type="ARBA" id="ARBA00022801"/>
    </source>
</evidence>
<comment type="caution">
    <text evidence="10">The sequence shown here is derived from an EMBL/GenBank/DDBJ whole genome shotgun (WGS) entry which is preliminary data.</text>
</comment>
<keyword evidence="5" id="KW-0443">Lipid metabolism</keyword>
<reference evidence="10 11" key="1">
    <citation type="submission" date="2015-12" db="EMBL/GenBank/DDBJ databases">
        <title>The genome of Folsomia candida.</title>
        <authorList>
            <person name="Faddeeva A."/>
            <person name="Derks M.F."/>
            <person name="Anvar Y."/>
            <person name="Smit S."/>
            <person name="Van Straalen N."/>
            <person name="Roelofs D."/>
        </authorList>
    </citation>
    <scope>NUCLEOTIDE SEQUENCE [LARGE SCALE GENOMIC DNA]</scope>
    <source>
        <strain evidence="10 11">VU population</strain>
        <tissue evidence="10">Whole body</tissue>
    </source>
</reference>
<feature type="active site" description="Charge relay system" evidence="8">
    <location>
        <position position="372"/>
    </location>
</feature>